<feature type="region of interest" description="Disordered" evidence="1">
    <location>
        <begin position="58"/>
        <end position="116"/>
    </location>
</feature>
<feature type="compositionally biased region" description="Basic residues" evidence="1">
    <location>
        <begin position="93"/>
        <end position="107"/>
    </location>
</feature>
<accession>A0A5J9TJB4</accession>
<protein>
    <submittedName>
        <fullName evidence="2">Uncharacterized protein</fullName>
    </submittedName>
</protein>
<evidence type="ECO:0000313" key="3">
    <source>
        <dbReference type="Proteomes" id="UP000324897"/>
    </source>
</evidence>
<dbReference type="Gramene" id="TVU11503">
    <property type="protein sequence ID" value="TVU11503"/>
    <property type="gene ID" value="EJB05_45094"/>
</dbReference>
<reference evidence="2 3" key="1">
    <citation type="journal article" date="2019" name="Sci. Rep.">
        <title>A high-quality genome of Eragrostis curvula grass provides insights into Poaceae evolution and supports new strategies to enhance forage quality.</title>
        <authorList>
            <person name="Carballo J."/>
            <person name="Santos B.A.C.M."/>
            <person name="Zappacosta D."/>
            <person name="Garbus I."/>
            <person name="Selva J.P."/>
            <person name="Gallo C.A."/>
            <person name="Diaz A."/>
            <person name="Albertini E."/>
            <person name="Caccamo M."/>
            <person name="Echenique V."/>
        </authorList>
    </citation>
    <scope>NUCLEOTIDE SEQUENCE [LARGE SCALE GENOMIC DNA]</scope>
    <source>
        <strain evidence="3">cv. Victoria</strain>
        <tissue evidence="2">Leaf</tissue>
    </source>
</reference>
<sequence>PDLLSLPRIQPASSLSPPSRIASPSRRIDLAAAFSPFAACRRLLSSSAACRCLACLPDGSRPRRPRRPLTVRSSTTTPLLSDPTSAALNAGARMRRGAGRGRRRQGPSRRSQEAGPVAALKVCNKASMDAIHFR</sequence>
<keyword evidence="3" id="KW-1185">Reference proteome</keyword>
<proteinExistence type="predicted"/>
<dbReference type="Proteomes" id="UP000324897">
    <property type="component" value="Chromosome 3"/>
</dbReference>
<evidence type="ECO:0000256" key="1">
    <source>
        <dbReference type="SAM" id="MobiDB-lite"/>
    </source>
</evidence>
<name>A0A5J9TJB4_9POAL</name>
<gene>
    <name evidence="2" type="ORF">EJB05_45094</name>
</gene>
<feature type="compositionally biased region" description="Low complexity" evidence="1">
    <location>
        <begin position="70"/>
        <end position="92"/>
    </location>
</feature>
<comment type="caution">
    <text evidence="2">The sequence shown here is derived from an EMBL/GenBank/DDBJ whole genome shotgun (WGS) entry which is preliminary data.</text>
</comment>
<feature type="region of interest" description="Disordered" evidence="1">
    <location>
        <begin position="1"/>
        <end position="22"/>
    </location>
</feature>
<dbReference type="AlphaFoldDB" id="A0A5J9TJB4"/>
<organism evidence="2 3">
    <name type="scientific">Eragrostis curvula</name>
    <name type="common">weeping love grass</name>
    <dbReference type="NCBI Taxonomy" id="38414"/>
    <lineage>
        <taxon>Eukaryota</taxon>
        <taxon>Viridiplantae</taxon>
        <taxon>Streptophyta</taxon>
        <taxon>Embryophyta</taxon>
        <taxon>Tracheophyta</taxon>
        <taxon>Spermatophyta</taxon>
        <taxon>Magnoliopsida</taxon>
        <taxon>Liliopsida</taxon>
        <taxon>Poales</taxon>
        <taxon>Poaceae</taxon>
        <taxon>PACMAD clade</taxon>
        <taxon>Chloridoideae</taxon>
        <taxon>Eragrostideae</taxon>
        <taxon>Eragrostidinae</taxon>
        <taxon>Eragrostis</taxon>
    </lineage>
</organism>
<feature type="non-terminal residue" evidence="2">
    <location>
        <position position="1"/>
    </location>
</feature>
<evidence type="ECO:0000313" key="2">
    <source>
        <dbReference type="EMBL" id="TVU11503.1"/>
    </source>
</evidence>
<feature type="compositionally biased region" description="Low complexity" evidence="1">
    <location>
        <begin position="11"/>
        <end position="22"/>
    </location>
</feature>
<dbReference type="EMBL" id="RWGY01000039">
    <property type="protein sequence ID" value="TVU11503.1"/>
    <property type="molecule type" value="Genomic_DNA"/>
</dbReference>